<dbReference type="InterPro" id="IPR044730">
    <property type="entry name" value="RNase_H-like_dom_plant"/>
</dbReference>
<dbReference type="EMBL" id="UZAU01000160">
    <property type="status" value="NOT_ANNOTATED_CDS"/>
    <property type="molecule type" value="Genomic_DNA"/>
</dbReference>
<dbReference type="InterPro" id="IPR026960">
    <property type="entry name" value="RVT-Znf"/>
</dbReference>
<dbReference type="GO" id="GO:0003676">
    <property type="term" value="F:nucleic acid binding"/>
    <property type="evidence" value="ECO:0007669"/>
    <property type="project" value="InterPro"/>
</dbReference>
<dbReference type="EnsemblPlants" id="evm.model.02.1112">
    <property type="protein sequence ID" value="cds.evm.model.02.1112"/>
    <property type="gene ID" value="evm.TU.02.1112"/>
</dbReference>
<dbReference type="Gene3D" id="3.30.420.10">
    <property type="entry name" value="Ribonuclease H-like superfamily/Ribonuclease H"/>
    <property type="match status" value="1"/>
</dbReference>
<evidence type="ECO:0000256" key="1">
    <source>
        <dbReference type="SAM" id="Coils"/>
    </source>
</evidence>
<dbReference type="GO" id="GO:0004523">
    <property type="term" value="F:RNA-DNA hybrid ribonuclease activity"/>
    <property type="evidence" value="ECO:0007669"/>
    <property type="project" value="InterPro"/>
</dbReference>
<dbReference type="PANTHER" id="PTHR46890">
    <property type="entry name" value="NON-LTR RETROLELEMENT REVERSE TRANSCRIPTASE-LIKE PROTEIN-RELATED"/>
    <property type="match status" value="1"/>
</dbReference>
<accession>A0A803NSB0</accession>
<dbReference type="InterPro" id="IPR036397">
    <property type="entry name" value="RNaseH_sf"/>
</dbReference>
<evidence type="ECO:0000313" key="5">
    <source>
        <dbReference type="Proteomes" id="UP000596661"/>
    </source>
</evidence>
<dbReference type="CDD" id="cd01650">
    <property type="entry name" value="RT_nLTR_like"/>
    <property type="match status" value="1"/>
</dbReference>
<dbReference type="Pfam" id="PF14392">
    <property type="entry name" value="zf-CCHC_4"/>
    <property type="match status" value="1"/>
</dbReference>
<evidence type="ECO:0000313" key="4">
    <source>
        <dbReference type="EnsemblPlants" id="cds.evm.model.02.1112"/>
    </source>
</evidence>
<dbReference type="Gene3D" id="3.60.10.10">
    <property type="entry name" value="Endonuclease/exonuclease/phosphatase"/>
    <property type="match status" value="1"/>
</dbReference>
<dbReference type="PROSITE" id="PS50878">
    <property type="entry name" value="RT_POL"/>
    <property type="match status" value="1"/>
</dbReference>
<keyword evidence="1" id="KW-0175">Coiled coil</keyword>
<feature type="domain" description="Reverse transcriptase" evidence="3">
    <location>
        <begin position="753"/>
        <end position="1024"/>
    </location>
</feature>
<dbReference type="CDD" id="cd06222">
    <property type="entry name" value="RNase_H_like"/>
    <property type="match status" value="1"/>
</dbReference>
<dbReference type="InterPro" id="IPR012337">
    <property type="entry name" value="RNaseH-like_sf"/>
</dbReference>
<dbReference type="InterPro" id="IPR002156">
    <property type="entry name" value="RNaseH_domain"/>
</dbReference>
<proteinExistence type="predicted"/>
<evidence type="ECO:0000259" key="3">
    <source>
        <dbReference type="PROSITE" id="PS50878"/>
    </source>
</evidence>
<dbReference type="Pfam" id="PF03372">
    <property type="entry name" value="Exo_endo_phos"/>
    <property type="match status" value="1"/>
</dbReference>
<dbReference type="Pfam" id="PF00078">
    <property type="entry name" value="RVT_1"/>
    <property type="match status" value="1"/>
</dbReference>
<dbReference type="InterPro" id="IPR043502">
    <property type="entry name" value="DNA/RNA_pol_sf"/>
</dbReference>
<reference evidence="4" key="1">
    <citation type="submission" date="2018-11" db="EMBL/GenBank/DDBJ databases">
        <authorList>
            <person name="Grassa J C."/>
        </authorList>
    </citation>
    <scope>NUCLEOTIDE SEQUENCE [LARGE SCALE GENOMIC DNA]</scope>
</reference>
<sequence>MADDGRMDLESERDFITLTSGEDDDEGLLYDTNDKELSDFDDRWCVVGRFLTERELDFMAMQHKMASLWRPGRGENPRAVVLNKLDFWTQLHGLSTGFMSAKVVKDIGNYIGTFVEADKNNFMGIWRDYLRVRVSVRIDLPLKRRMKLEKKGGEICYANFKYEDLPTFYFICGILGHSEKFCPKLFDTPLHLIKKPYNLELKAIPRRRQHTIGTKWLRQGLMVRGDSSDDSMGGSTAVRETMSGSSNGGDNQGMHQSVPRSEGLDGGFRGVDIDININNFLADSLGSPNDYGIRDTNMREEINDGIDGDLLVLESKRKRIAEVISNETVTQKQPNFVFLCETKSNKARVEFVGRGLGYEGVFIVEAQGRSGGLALLWKNEKDGKIIGFSQNHIDFMVEVEGSPKWRLTGVYGEPQRQQRMDTWNLLRSLVNNSSEPWCVISDLNNVLSQSDKRGGQPYPSWLISGFEQALMDCDLFDMDLIGYAYTWEKGRGTSRWIEVRLDHHSPIFLEFVAPDAFIPNRHFRFENAWLKELMCLEIVNDCWNVTSHVSVAEKISLCAEKLSTWGKNVTGNFKLRINKCRNELKQLKNKQDTISVQRYSEKKKELFMVLDQKEAFWKQRAKQFWLKEGDQNTKYFHRAAINRKSFNKISKLKDSSGNWKDWENGLADVVVDYFSSLFIATKLGSDMVIQCIQRRVTTQINEELHQPILAEEVRKAVFSMHPDKSPGPDGMTPAFYQKCWDIIQLDIVNVVQDFFTTGEFGSACGDANVVLIPKKKVPESMVDLRPIALCNVLYKIITKVMTNRMKPYIDHIVSESQSAFIPGRLITDNILVSFEVLHYLKRKRKGKDGYMALKLDLSKAYDRIEWSFLDSVLRKIGFSDIWISLVMKCVSSARYKVIHGGRTMGPITPSRGIRQGDPLSPYIFILCAEGLSALIKRYDDMGLIHGCKVVNGAPKVSHMLFADDSYLYCKTTLQEANRIRELLHQFECASGQKVNLGKSSIFYSTKYSELGQSQEKASRLGLKSSFSCRDIESTMARFWWKSSSKENKGIPWMSWERMCNSKSNGGLGFRNLHDFNLDLLGKQGLGNELAASAFWKTLWSLKLPPKIKNLMWRAGSNCLPTLSQLASKHVPVNTRCPLCEEMDETITHFLLTCRVVIKVWERVGIGTTVIAAGGFFLDWCVNFFTHFTVEKQGLAAALCWAVWGARNDVVWQAKSFNFSAIVASAKSYLDQWKYAQKTQIESLWSDLQDYDGMERWLKPQVNSIKINVDAAIFEGQNRFGSALVVRDHNGMLVEGCTKLHNGNIAPSIAEALSFREALSWIKDQTYNSVWVETDCLVVIQALRNSAILSSHFGCVIQECKAMLASLNNVYFCFVKRSANRVAHEFARASLFYPDCTFSMENIPIELLPTLVTDFEG</sequence>
<reference evidence="4" key="2">
    <citation type="submission" date="2021-03" db="UniProtKB">
        <authorList>
            <consortium name="EnsemblPlants"/>
        </authorList>
    </citation>
    <scope>IDENTIFICATION</scope>
</reference>
<dbReference type="Gramene" id="evm.model.02.1112">
    <property type="protein sequence ID" value="cds.evm.model.02.1112"/>
    <property type="gene ID" value="evm.TU.02.1112"/>
</dbReference>
<dbReference type="InterPro" id="IPR005135">
    <property type="entry name" value="Endo/exonuclease/phosphatase"/>
</dbReference>
<dbReference type="InterPro" id="IPR000477">
    <property type="entry name" value="RT_dom"/>
</dbReference>
<feature type="coiled-coil region" evidence="1">
    <location>
        <begin position="570"/>
        <end position="597"/>
    </location>
</feature>
<name>A0A803NSB0_CANSA</name>
<dbReference type="PANTHER" id="PTHR46890:SF48">
    <property type="entry name" value="RNA-DIRECTED DNA POLYMERASE"/>
    <property type="match status" value="1"/>
</dbReference>
<feature type="region of interest" description="Disordered" evidence="2">
    <location>
        <begin position="226"/>
        <end position="261"/>
    </location>
</feature>
<dbReference type="SUPFAM" id="SSF56672">
    <property type="entry name" value="DNA/RNA polymerases"/>
    <property type="match status" value="1"/>
</dbReference>
<keyword evidence="5" id="KW-1185">Reference proteome</keyword>
<dbReference type="InterPro" id="IPR052343">
    <property type="entry name" value="Retrotransposon-Effector_Assoc"/>
</dbReference>
<dbReference type="Pfam" id="PF13966">
    <property type="entry name" value="zf-RVT"/>
    <property type="match status" value="1"/>
</dbReference>
<dbReference type="InterPro" id="IPR036691">
    <property type="entry name" value="Endo/exonu/phosph_ase_sf"/>
</dbReference>
<dbReference type="Proteomes" id="UP000596661">
    <property type="component" value="Chromosome 2"/>
</dbReference>
<dbReference type="SUPFAM" id="SSF56219">
    <property type="entry name" value="DNase I-like"/>
    <property type="match status" value="1"/>
</dbReference>
<dbReference type="SUPFAM" id="SSF53098">
    <property type="entry name" value="Ribonuclease H-like"/>
    <property type="match status" value="1"/>
</dbReference>
<dbReference type="InterPro" id="IPR025836">
    <property type="entry name" value="Zn_knuckle_CX2CX4HX4C"/>
</dbReference>
<organism evidence="4 5">
    <name type="scientific">Cannabis sativa</name>
    <name type="common">Hemp</name>
    <name type="synonym">Marijuana</name>
    <dbReference type="NCBI Taxonomy" id="3483"/>
    <lineage>
        <taxon>Eukaryota</taxon>
        <taxon>Viridiplantae</taxon>
        <taxon>Streptophyta</taxon>
        <taxon>Embryophyta</taxon>
        <taxon>Tracheophyta</taxon>
        <taxon>Spermatophyta</taxon>
        <taxon>Magnoliopsida</taxon>
        <taxon>eudicotyledons</taxon>
        <taxon>Gunneridae</taxon>
        <taxon>Pentapetalae</taxon>
        <taxon>rosids</taxon>
        <taxon>fabids</taxon>
        <taxon>Rosales</taxon>
        <taxon>Cannabaceae</taxon>
        <taxon>Cannabis</taxon>
    </lineage>
</organism>
<dbReference type="Pfam" id="PF13456">
    <property type="entry name" value="RVT_3"/>
    <property type="match status" value="1"/>
</dbReference>
<protein>
    <recommendedName>
        <fullName evidence="3">Reverse transcriptase domain-containing protein</fullName>
    </recommendedName>
</protein>
<evidence type="ECO:0000256" key="2">
    <source>
        <dbReference type="SAM" id="MobiDB-lite"/>
    </source>
</evidence>